<sequence>MSNQRGMTGSSNSNARNGPTQSGSSVSGNAAPGTTQSTGFIPGLIMQIPAWLTITSQPPPPSARSSSLLQGSGQAAPVNISINMSATPPMPIPPSRASIGPSQPQGTDTRPENTEERCSGAAAANSARPTTPTKSALRPAEGTSSPSKSPGAKSVRFATPTTSGSRPAEEQQKGKTSRLSRPLNINHIQLLALQCDLRQLSGGELREIVLSMCLEHEQVRNGVIDATKKMEAKNDFIPTGGIGIHLQYLSTIELENLILLACEGKRDWSFIVRECVLALIRRMLDRKEVGRTLS</sequence>
<name>A0ACB9ZFG4_9PEZI</name>
<comment type="caution">
    <text evidence="1">The sequence shown here is derived from an EMBL/GenBank/DDBJ whole genome shotgun (WGS) entry which is preliminary data.</text>
</comment>
<accession>A0ACB9ZFG4</accession>
<protein>
    <submittedName>
        <fullName evidence="1">Uncharacterized protein</fullName>
    </submittedName>
</protein>
<reference evidence="1 2" key="1">
    <citation type="journal article" date="2022" name="New Phytol.">
        <title>Ecological generalism drives hyperdiversity of secondary metabolite gene clusters in xylarialean endophytes.</title>
        <authorList>
            <person name="Franco M.E.E."/>
            <person name="Wisecaver J.H."/>
            <person name="Arnold A.E."/>
            <person name="Ju Y.M."/>
            <person name="Slot J.C."/>
            <person name="Ahrendt S."/>
            <person name="Moore L.P."/>
            <person name="Eastman K.E."/>
            <person name="Scott K."/>
            <person name="Konkel Z."/>
            <person name="Mondo S.J."/>
            <person name="Kuo A."/>
            <person name="Hayes R.D."/>
            <person name="Haridas S."/>
            <person name="Andreopoulos B."/>
            <person name="Riley R."/>
            <person name="LaButti K."/>
            <person name="Pangilinan J."/>
            <person name="Lipzen A."/>
            <person name="Amirebrahimi M."/>
            <person name="Yan J."/>
            <person name="Adam C."/>
            <person name="Keymanesh K."/>
            <person name="Ng V."/>
            <person name="Louie K."/>
            <person name="Northen T."/>
            <person name="Drula E."/>
            <person name="Henrissat B."/>
            <person name="Hsieh H.M."/>
            <person name="Youens-Clark K."/>
            <person name="Lutzoni F."/>
            <person name="Miadlikowska J."/>
            <person name="Eastwood D.C."/>
            <person name="Hamelin R.C."/>
            <person name="Grigoriev I.V."/>
            <person name="U'Ren J.M."/>
        </authorList>
    </citation>
    <scope>NUCLEOTIDE SEQUENCE [LARGE SCALE GENOMIC DNA]</scope>
    <source>
        <strain evidence="1 2">CBS 119005</strain>
    </source>
</reference>
<keyword evidence="2" id="KW-1185">Reference proteome</keyword>
<evidence type="ECO:0000313" key="1">
    <source>
        <dbReference type="EMBL" id="KAI4870383.1"/>
    </source>
</evidence>
<dbReference type="Proteomes" id="UP001497700">
    <property type="component" value="Unassembled WGS sequence"/>
</dbReference>
<dbReference type="EMBL" id="MU393424">
    <property type="protein sequence ID" value="KAI4870383.1"/>
    <property type="molecule type" value="Genomic_DNA"/>
</dbReference>
<proteinExistence type="predicted"/>
<organism evidence="1 2">
    <name type="scientific">Hypoxylon rubiginosum</name>
    <dbReference type="NCBI Taxonomy" id="110542"/>
    <lineage>
        <taxon>Eukaryota</taxon>
        <taxon>Fungi</taxon>
        <taxon>Dikarya</taxon>
        <taxon>Ascomycota</taxon>
        <taxon>Pezizomycotina</taxon>
        <taxon>Sordariomycetes</taxon>
        <taxon>Xylariomycetidae</taxon>
        <taxon>Xylariales</taxon>
        <taxon>Hypoxylaceae</taxon>
        <taxon>Hypoxylon</taxon>
    </lineage>
</organism>
<evidence type="ECO:0000313" key="2">
    <source>
        <dbReference type="Proteomes" id="UP001497700"/>
    </source>
</evidence>
<gene>
    <name evidence="1" type="ORF">F4820DRAFT_443101</name>
</gene>